<evidence type="ECO:0000256" key="4">
    <source>
        <dbReference type="ARBA" id="ARBA00004496"/>
    </source>
</evidence>
<dbReference type="RefSeq" id="WP_142119830.1">
    <property type="nucleotide sequence ID" value="NZ_BAAASV010000001.1"/>
</dbReference>
<feature type="binding site" evidence="12">
    <location>
        <position position="125"/>
    </location>
    <ligand>
        <name>a divalent metal cation</name>
        <dbReference type="ChEBI" id="CHEBI:60240"/>
    </ligand>
</feature>
<protein>
    <recommendedName>
        <fullName evidence="13">Ribonuclease</fullName>
        <ecNumber evidence="13">3.1.26.4</ecNumber>
    </recommendedName>
</protein>
<comment type="function">
    <text evidence="3 13">Endonuclease that specifically degrades the RNA of RNA-DNA hybrids.</text>
</comment>
<keyword evidence="9 12" id="KW-0255">Endonuclease</keyword>
<evidence type="ECO:0000256" key="10">
    <source>
        <dbReference type="ARBA" id="ARBA00022801"/>
    </source>
</evidence>
<dbReference type="GO" id="GO:0006298">
    <property type="term" value="P:mismatch repair"/>
    <property type="evidence" value="ECO:0007669"/>
    <property type="project" value="TreeGrafter"/>
</dbReference>
<dbReference type="OrthoDB" id="9803420at2"/>
<dbReference type="SUPFAM" id="SSF53098">
    <property type="entry name" value="Ribonuclease H-like"/>
    <property type="match status" value="1"/>
</dbReference>
<keyword evidence="8 12" id="KW-0479">Metal-binding</keyword>
<evidence type="ECO:0000256" key="8">
    <source>
        <dbReference type="ARBA" id="ARBA00022723"/>
    </source>
</evidence>
<dbReference type="InterPro" id="IPR022898">
    <property type="entry name" value="RNase_HII"/>
</dbReference>
<evidence type="ECO:0000256" key="11">
    <source>
        <dbReference type="ARBA" id="ARBA00023211"/>
    </source>
</evidence>
<evidence type="ECO:0000256" key="9">
    <source>
        <dbReference type="ARBA" id="ARBA00022759"/>
    </source>
</evidence>
<dbReference type="InterPro" id="IPR036397">
    <property type="entry name" value="RNaseH_sf"/>
</dbReference>
<feature type="binding site" evidence="12">
    <location>
        <position position="29"/>
    </location>
    <ligand>
        <name>a divalent metal cation</name>
        <dbReference type="ChEBI" id="CHEBI:60240"/>
    </ligand>
</feature>
<dbReference type="GO" id="GO:0046872">
    <property type="term" value="F:metal ion binding"/>
    <property type="evidence" value="ECO:0007669"/>
    <property type="project" value="UniProtKB-KW"/>
</dbReference>
<evidence type="ECO:0000256" key="2">
    <source>
        <dbReference type="ARBA" id="ARBA00001946"/>
    </source>
</evidence>
<evidence type="ECO:0000313" key="15">
    <source>
        <dbReference type="EMBL" id="TQL64700.1"/>
    </source>
</evidence>
<keyword evidence="11" id="KW-0464">Manganese</keyword>
<dbReference type="InterPro" id="IPR001352">
    <property type="entry name" value="RNase_HII/HIII"/>
</dbReference>
<dbReference type="GO" id="GO:0004523">
    <property type="term" value="F:RNA-DNA hybrid ribonuclease activity"/>
    <property type="evidence" value="ECO:0007669"/>
    <property type="project" value="UniProtKB-UniRule"/>
</dbReference>
<dbReference type="Gene3D" id="3.30.420.10">
    <property type="entry name" value="Ribonuclease H-like superfamily/Ribonuclease H"/>
    <property type="match status" value="1"/>
</dbReference>
<evidence type="ECO:0000256" key="7">
    <source>
        <dbReference type="ARBA" id="ARBA00022722"/>
    </source>
</evidence>
<comment type="caution">
    <text evidence="15">The sequence shown here is derived from an EMBL/GenBank/DDBJ whole genome shotgun (WGS) entry which is preliminary data.</text>
</comment>
<evidence type="ECO:0000256" key="5">
    <source>
        <dbReference type="ARBA" id="ARBA00007383"/>
    </source>
</evidence>
<dbReference type="GO" id="GO:0003723">
    <property type="term" value="F:RNA binding"/>
    <property type="evidence" value="ECO:0007669"/>
    <property type="project" value="UniProtKB-UniRule"/>
</dbReference>
<evidence type="ECO:0000256" key="13">
    <source>
        <dbReference type="RuleBase" id="RU003515"/>
    </source>
</evidence>
<accession>A0A542ZWX2</accession>
<sequence>MAATKLPQADFVFESGLTARGGVLAGMDEVGRGALAGPVCVGVTVVLDRSVPVPVGLTDSKLLTPRRRAALAQELRAWVDAWAVGTATAREIDAVGIIGALRLAGERALEKVSATIDDVELVLLDGSHDWLTGRARDSGELDLFGSASGARSPKVVTKVKADVSCASVAAASVLAKCHRDAIMAELDAHYPGYGWLRNKGYGSADHREAIGQLGPTGLHRRSWRLN</sequence>
<dbReference type="EC" id="3.1.26.4" evidence="13"/>
<dbReference type="AlphaFoldDB" id="A0A542ZWX2"/>
<keyword evidence="16" id="KW-1185">Reference proteome</keyword>
<comment type="cofactor">
    <cofactor evidence="12">
        <name>Mn(2+)</name>
        <dbReference type="ChEBI" id="CHEBI:29035"/>
    </cofactor>
    <cofactor evidence="12">
        <name>Mg(2+)</name>
        <dbReference type="ChEBI" id="CHEBI:18420"/>
    </cofactor>
    <text evidence="12">Manganese or magnesium. Binds 1 divalent metal ion per monomer in the absence of substrate. May bind a second metal ion after substrate binding.</text>
</comment>
<comment type="similarity">
    <text evidence="5 13">Belongs to the RNase HII family.</text>
</comment>
<dbReference type="GO" id="GO:0043137">
    <property type="term" value="P:DNA replication, removal of RNA primer"/>
    <property type="evidence" value="ECO:0007669"/>
    <property type="project" value="TreeGrafter"/>
</dbReference>
<feature type="binding site" evidence="12">
    <location>
        <position position="28"/>
    </location>
    <ligand>
        <name>a divalent metal cation</name>
        <dbReference type="ChEBI" id="CHEBI:60240"/>
    </ligand>
</feature>
<comment type="catalytic activity">
    <reaction evidence="1 12 13">
        <text>Endonucleolytic cleavage to 5'-phosphomonoester.</text>
        <dbReference type="EC" id="3.1.26.4"/>
    </reaction>
</comment>
<evidence type="ECO:0000256" key="3">
    <source>
        <dbReference type="ARBA" id="ARBA00004065"/>
    </source>
</evidence>
<reference evidence="15 16" key="1">
    <citation type="submission" date="2019-06" db="EMBL/GenBank/DDBJ databases">
        <title>Sequencing the genomes of 1000 actinobacteria strains.</title>
        <authorList>
            <person name="Klenk H.-P."/>
        </authorList>
    </citation>
    <scope>NUCLEOTIDE SEQUENCE [LARGE SCALE GENOMIC DNA]</scope>
    <source>
        <strain evidence="15 16">DSM 4813</strain>
    </source>
</reference>
<keyword evidence="10 12" id="KW-0378">Hydrolase</keyword>
<dbReference type="InterPro" id="IPR012337">
    <property type="entry name" value="RNaseH-like_sf"/>
</dbReference>
<dbReference type="Pfam" id="PF01351">
    <property type="entry name" value="RNase_HII"/>
    <property type="match status" value="1"/>
</dbReference>
<proteinExistence type="inferred from homology"/>
<comment type="cofactor">
    <cofactor evidence="2">
        <name>Mg(2+)</name>
        <dbReference type="ChEBI" id="CHEBI:18420"/>
    </cofactor>
</comment>
<dbReference type="NCBIfam" id="NF000595">
    <property type="entry name" value="PRK00015.1-3"/>
    <property type="match status" value="1"/>
</dbReference>
<keyword evidence="6" id="KW-0963">Cytoplasm</keyword>
<evidence type="ECO:0000259" key="14">
    <source>
        <dbReference type="PROSITE" id="PS51975"/>
    </source>
</evidence>
<comment type="subcellular location">
    <subcellularLocation>
        <location evidence="4">Cytoplasm</location>
    </subcellularLocation>
</comment>
<evidence type="ECO:0000256" key="12">
    <source>
        <dbReference type="PROSITE-ProRule" id="PRU01319"/>
    </source>
</evidence>
<organism evidence="15 16">
    <name type="scientific">Rarobacter faecitabidus</name>
    <dbReference type="NCBI Taxonomy" id="13243"/>
    <lineage>
        <taxon>Bacteria</taxon>
        <taxon>Bacillati</taxon>
        <taxon>Actinomycetota</taxon>
        <taxon>Actinomycetes</taxon>
        <taxon>Micrococcales</taxon>
        <taxon>Rarobacteraceae</taxon>
        <taxon>Rarobacter</taxon>
    </lineage>
</organism>
<evidence type="ECO:0000256" key="6">
    <source>
        <dbReference type="ARBA" id="ARBA00022490"/>
    </source>
</evidence>
<feature type="domain" description="RNase H type-2" evidence="14">
    <location>
        <begin position="22"/>
        <end position="226"/>
    </location>
</feature>
<dbReference type="PROSITE" id="PS51975">
    <property type="entry name" value="RNASE_H_2"/>
    <property type="match status" value="1"/>
</dbReference>
<dbReference type="InterPro" id="IPR024567">
    <property type="entry name" value="RNase_HII/HIII_dom"/>
</dbReference>
<dbReference type="GO" id="GO:0005737">
    <property type="term" value="C:cytoplasm"/>
    <property type="evidence" value="ECO:0007669"/>
    <property type="project" value="UniProtKB-SubCell"/>
</dbReference>
<gene>
    <name evidence="15" type="ORF">FB461_1209</name>
</gene>
<dbReference type="EMBL" id="VFOS01000001">
    <property type="protein sequence ID" value="TQL64700.1"/>
    <property type="molecule type" value="Genomic_DNA"/>
</dbReference>
<dbReference type="GO" id="GO:0032299">
    <property type="term" value="C:ribonuclease H2 complex"/>
    <property type="evidence" value="ECO:0007669"/>
    <property type="project" value="TreeGrafter"/>
</dbReference>
<dbReference type="PANTHER" id="PTHR10954:SF18">
    <property type="entry name" value="RIBONUCLEASE HII"/>
    <property type="match status" value="1"/>
</dbReference>
<name>A0A542ZWX2_RARFA</name>
<keyword evidence="7 12" id="KW-0540">Nuclease</keyword>
<dbReference type="Proteomes" id="UP000315389">
    <property type="component" value="Unassembled WGS sequence"/>
</dbReference>
<evidence type="ECO:0000256" key="1">
    <source>
        <dbReference type="ARBA" id="ARBA00000077"/>
    </source>
</evidence>
<dbReference type="PANTHER" id="PTHR10954">
    <property type="entry name" value="RIBONUCLEASE H2 SUBUNIT A"/>
    <property type="match status" value="1"/>
</dbReference>
<dbReference type="CDD" id="cd07182">
    <property type="entry name" value="RNase_HII_bacteria_HII_like"/>
    <property type="match status" value="1"/>
</dbReference>
<evidence type="ECO:0000313" key="16">
    <source>
        <dbReference type="Proteomes" id="UP000315389"/>
    </source>
</evidence>